<feature type="chain" id="PRO_5039078448" evidence="2">
    <location>
        <begin position="46"/>
        <end position="226"/>
    </location>
</feature>
<dbReference type="Gene3D" id="3.40.30.10">
    <property type="entry name" value="Glutaredoxin"/>
    <property type="match status" value="1"/>
</dbReference>
<dbReference type="Proteomes" id="UP000183585">
    <property type="component" value="Unassembled WGS sequence"/>
</dbReference>
<dbReference type="PROSITE" id="PS51352">
    <property type="entry name" value="THIOREDOXIN_2"/>
    <property type="match status" value="1"/>
</dbReference>
<reference evidence="5" key="1">
    <citation type="submission" date="2016-06" db="EMBL/GenBank/DDBJ databases">
        <authorList>
            <person name="Varghese N."/>
            <person name="Submissions Spin"/>
        </authorList>
    </citation>
    <scope>NUCLEOTIDE SEQUENCE [LARGE SCALE GENOMIC DNA]</scope>
    <source>
        <strain evidence="5">DSM 43168</strain>
    </source>
</reference>
<dbReference type="InterPro" id="IPR036249">
    <property type="entry name" value="Thioredoxin-like_sf"/>
</dbReference>
<protein>
    <submittedName>
        <fullName evidence="4">Thiol-disulfide isomerase or thioredoxin</fullName>
    </submittedName>
</protein>
<proteinExistence type="predicted"/>
<dbReference type="PROSITE" id="PS00194">
    <property type="entry name" value="THIOREDOXIN_1"/>
    <property type="match status" value="1"/>
</dbReference>
<evidence type="ECO:0000313" key="4">
    <source>
        <dbReference type="EMBL" id="SCE64426.1"/>
    </source>
</evidence>
<keyword evidence="4" id="KW-0413">Isomerase</keyword>
<dbReference type="GO" id="GO:0016491">
    <property type="term" value="F:oxidoreductase activity"/>
    <property type="evidence" value="ECO:0007669"/>
    <property type="project" value="InterPro"/>
</dbReference>
<feature type="signal peptide" evidence="2">
    <location>
        <begin position="1"/>
        <end position="45"/>
    </location>
</feature>
<keyword evidence="2" id="KW-0732">Signal</keyword>
<feature type="domain" description="Thioredoxin" evidence="3">
    <location>
        <begin position="83"/>
        <end position="221"/>
    </location>
</feature>
<dbReference type="EMBL" id="FMCT01000001">
    <property type="protein sequence ID" value="SCE64426.1"/>
    <property type="molecule type" value="Genomic_DNA"/>
</dbReference>
<feature type="compositionally biased region" description="Basic residues" evidence="1">
    <location>
        <begin position="1"/>
        <end position="12"/>
    </location>
</feature>
<organism evidence="4 5">
    <name type="scientific">Micromonospora carbonacea</name>
    <dbReference type="NCBI Taxonomy" id="47853"/>
    <lineage>
        <taxon>Bacteria</taxon>
        <taxon>Bacillati</taxon>
        <taxon>Actinomycetota</taxon>
        <taxon>Actinomycetes</taxon>
        <taxon>Micromonosporales</taxon>
        <taxon>Micromonosporaceae</taxon>
        <taxon>Micromonospora</taxon>
    </lineage>
</organism>
<feature type="compositionally biased region" description="Low complexity" evidence="1">
    <location>
        <begin position="60"/>
        <end position="71"/>
    </location>
</feature>
<gene>
    <name evidence="4" type="ORF">GA0070563_10197</name>
</gene>
<dbReference type="SUPFAM" id="SSF52833">
    <property type="entry name" value="Thioredoxin-like"/>
    <property type="match status" value="1"/>
</dbReference>
<evidence type="ECO:0000256" key="1">
    <source>
        <dbReference type="SAM" id="MobiDB-lite"/>
    </source>
</evidence>
<evidence type="ECO:0000313" key="5">
    <source>
        <dbReference type="Proteomes" id="UP000183585"/>
    </source>
</evidence>
<dbReference type="STRING" id="47853.TK50_17055"/>
<feature type="region of interest" description="Disordered" evidence="1">
    <location>
        <begin position="1"/>
        <end position="26"/>
    </location>
</feature>
<accession>A0A1C4TYF5</accession>
<keyword evidence="5" id="KW-1185">Reference proteome</keyword>
<dbReference type="Pfam" id="PF00578">
    <property type="entry name" value="AhpC-TSA"/>
    <property type="match status" value="1"/>
</dbReference>
<evidence type="ECO:0000256" key="2">
    <source>
        <dbReference type="SAM" id="SignalP"/>
    </source>
</evidence>
<dbReference type="PANTHER" id="PTHR42852">
    <property type="entry name" value="THIOL:DISULFIDE INTERCHANGE PROTEIN DSBE"/>
    <property type="match status" value="1"/>
</dbReference>
<sequence length="226" mass="24120">MTHRPTARRRPSRPASRPAPRRSTARRPLAALLLPLALLAAACTATPTEERTTEPRRNTRPSPFAACATLTVPPPSAAPTPAGSGGAELPELTLPCFTGGDSVALRDVRGPAVVNLWASWCPPCRKELPAFQRLSERADGRLQVIGVNTRDSRDAAQSIGEDFGVRFPVLFDQGESLRRALNRNAVPLTVLVGADGRIRHVDTSGALDDARLAALVREHLGVVVPA</sequence>
<dbReference type="InterPro" id="IPR000866">
    <property type="entry name" value="AhpC/TSA"/>
</dbReference>
<dbReference type="PANTHER" id="PTHR42852:SF13">
    <property type="entry name" value="PROTEIN DIPZ"/>
    <property type="match status" value="1"/>
</dbReference>
<evidence type="ECO:0000259" key="3">
    <source>
        <dbReference type="PROSITE" id="PS51352"/>
    </source>
</evidence>
<dbReference type="InterPro" id="IPR050553">
    <property type="entry name" value="Thioredoxin_ResA/DsbE_sf"/>
</dbReference>
<dbReference type="CDD" id="cd02966">
    <property type="entry name" value="TlpA_like_family"/>
    <property type="match status" value="1"/>
</dbReference>
<dbReference type="InterPro" id="IPR017937">
    <property type="entry name" value="Thioredoxin_CS"/>
</dbReference>
<dbReference type="GO" id="GO:0016209">
    <property type="term" value="F:antioxidant activity"/>
    <property type="evidence" value="ECO:0007669"/>
    <property type="project" value="InterPro"/>
</dbReference>
<dbReference type="AlphaFoldDB" id="A0A1C4TYF5"/>
<feature type="compositionally biased region" description="Basic and acidic residues" evidence="1">
    <location>
        <begin position="48"/>
        <end position="57"/>
    </location>
</feature>
<name>A0A1C4TYF5_9ACTN</name>
<dbReference type="InterPro" id="IPR013766">
    <property type="entry name" value="Thioredoxin_domain"/>
</dbReference>
<dbReference type="GO" id="GO:0016853">
    <property type="term" value="F:isomerase activity"/>
    <property type="evidence" value="ECO:0007669"/>
    <property type="project" value="UniProtKB-KW"/>
</dbReference>
<feature type="region of interest" description="Disordered" evidence="1">
    <location>
        <begin position="46"/>
        <end position="86"/>
    </location>
</feature>